<dbReference type="AlphaFoldDB" id="A0A1X0BAT0"/>
<dbReference type="STRING" id="1927124.BST13_02785"/>
<accession>A0A1X0BAT0</accession>
<sequence length="67" mass="7202">MPDLIGQNAGPVEDRLKGLGITNIELSSANPEYKSVWVASNWTVVSTDPPPGCSINAHHQVVVYVTK</sequence>
<evidence type="ECO:0000313" key="3">
    <source>
        <dbReference type="Proteomes" id="UP000192448"/>
    </source>
</evidence>
<protein>
    <recommendedName>
        <fullName evidence="1">PASTA domain-containing protein</fullName>
    </recommendedName>
</protein>
<gene>
    <name evidence="2" type="ORF">BST13_02785</name>
</gene>
<dbReference type="Proteomes" id="UP000192448">
    <property type="component" value="Unassembled WGS sequence"/>
</dbReference>
<dbReference type="InterPro" id="IPR005543">
    <property type="entry name" value="PASTA_dom"/>
</dbReference>
<organism evidence="2 3">
    <name type="scientific">Mycobacterium aquaticum</name>
    <dbReference type="NCBI Taxonomy" id="1927124"/>
    <lineage>
        <taxon>Bacteria</taxon>
        <taxon>Bacillati</taxon>
        <taxon>Actinomycetota</taxon>
        <taxon>Actinomycetes</taxon>
        <taxon>Mycobacteriales</taxon>
        <taxon>Mycobacteriaceae</taxon>
        <taxon>Mycobacterium</taxon>
    </lineage>
</organism>
<dbReference type="EMBL" id="MVHF01000002">
    <property type="protein sequence ID" value="ORA39208.1"/>
    <property type="molecule type" value="Genomic_DNA"/>
</dbReference>
<keyword evidence="3" id="KW-1185">Reference proteome</keyword>
<name>A0A1X0BAT0_9MYCO</name>
<dbReference type="Pfam" id="PF03793">
    <property type="entry name" value="PASTA"/>
    <property type="match status" value="1"/>
</dbReference>
<evidence type="ECO:0000259" key="1">
    <source>
        <dbReference type="PROSITE" id="PS51178"/>
    </source>
</evidence>
<evidence type="ECO:0000313" key="2">
    <source>
        <dbReference type="EMBL" id="ORA39208.1"/>
    </source>
</evidence>
<reference evidence="2 3" key="1">
    <citation type="submission" date="2017-02" db="EMBL/GenBank/DDBJ databases">
        <title>The new phylogeny of genus Mycobacterium.</title>
        <authorList>
            <person name="Tortoli E."/>
            <person name="Trovato A."/>
            <person name="Cirillo D.M."/>
        </authorList>
    </citation>
    <scope>NUCLEOTIDE SEQUENCE [LARGE SCALE GENOMIC DNA]</scope>
    <source>
        <strain evidence="2 3">RW6</strain>
    </source>
</reference>
<comment type="caution">
    <text evidence="2">The sequence shown here is derived from an EMBL/GenBank/DDBJ whole genome shotgun (WGS) entry which is preliminary data.</text>
</comment>
<feature type="domain" description="PASTA" evidence="1">
    <location>
        <begin position="1"/>
        <end position="67"/>
    </location>
</feature>
<dbReference type="Gene3D" id="3.30.10.20">
    <property type="match status" value="1"/>
</dbReference>
<proteinExistence type="predicted"/>
<dbReference type="PROSITE" id="PS51178">
    <property type="entry name" value="PASTA"/>
    <property type="match status" value="1"/>
</dbReference>